<evidence type="ECO:0008006" key="3">
    <source>
        <dbReference type="Google" id="ProtNLM"/>
    </source>
</evidence>
<dbReference type="GeneID" id="140009496"/>
<sequence>MSTVQEDDMLSSQPIPKRQKFEPDKHLFVCFMASVTPLNPMWYAVKSVSLSSLSGGSSSEHDNRLQDVVEWSDTTLPDAMGFGRAGDILYGVGGVIYDEESFDYPDQNSMVRELRFTHLPLGGRSYLHSGTRSSMKWGKFLPFVVEIDGLIYALSRPPISDYGLLDTAFEVYDPSKNEWTGLDGPPFLSPRTFSAFYYSYVVIDKKLCVSNPAGSCAFDTENWTWEACDLFADFYDSDILSSEEKYSFMENQEDYKHYLGGDIGPPFPFVEDAIFYEDFLLCNVPDFSPPVVAFEIVRGKVARRLTLLDNSIQPRASSHFVDLGGGDFCLVSKADECPEEMTVVKFKVWKGEDGGLGCADVMESTLKFSAPGRCWTVYVFAL</sequence>
<dbReference type="RefSeq" id="XP_071911304.1">
    <property type="nucleotide sequence ID" value="XM_072055203.1"/>
</dbReference>
<protein>
    <recommendedName>
        <fullName evidence="3">F-box/kelch-repeat protein At3g06240-like</fullName>
    </recommendedName>
</protein>
<dbReference type="SUPFAM" id="SSF117281">
    <property type="entry name" value="Kelch motif"/>
    <property type="match status" value="1"/>
</dbReference>
<gene>
    <name evidence="2" type="primary">LOC140009496</name>
</gene>
<evidence type="ECO:0000313" key="1">
    <source>
        <dbReference type="Proteomes" id="UP001652660"/>
    </source>
</evidence>
<evidence type="ECO:0000313" key="2">
    <source>
        <dbReference type="RefSeq" id="XP_071911304.1"/>
    </source>
</evidence>
<dbReference type="InterPro" id="IPR015915">
    <property type="entry name" value="Kelch-typ_b-propeller"/>
</dbReference>
<name>A0ABM4UVJ3_COFAR</name>
<organism evidence="1 2">
    <name type="scientific">Coffea arabica</name>
    <name type="common">Arabian coffee</name>
    <dbReference type="NCBI Taxonomy" id="13443"/>
    <lineage>
        <taxon>Eukaryota</taxon>
        <taxon>Viridiplantae</taxon>
        <taxon>Streptophyta</taxon>
        <taxon>Embryophyta</taxon>
        <taxon>Tracheophyta</taxon>
        <taxon>Spermatophyta</taxon>
        <taxon>Magnoliopsida</taxon>
        <taxon>eudicotyledons</taxon>
        <taxon>Gunneridae</taxon>
        <taxon>Pentapetalae</taxon>
        <taxon>asterids</taxon>
        <taxon>lamiids</taxon>
        <taxon>Gentianales</taxon>
        <taxon>Rubiaceae</taxon>
        <taxon>Ixoroideae</taxon>
        <taxon>Gardenieae complex</taxon>
        <taxon>Bertiereae - Coffeeae clade</taxon>
        <taxon>Coffeeae</taxon>
        <taxon>Coffea</taxon>
    </lineage>
</organism>
<dbReference type="Pfam" id="PF07893">
    <property type="entry name" value="DUF1668"/>
    <property type="match status" value="1"/>
</dbReference>
<dbReference type="Proteomes" id="UP001652660">
    <property type="component" value="Chromosome 6e"/>
</dbReference>
<reference evidence="2" key="1">
    <citation type="submission" date="2025-08" db="UniProtKB">
        <authorList>
            <consortium name="RefSeq"/>
        </authorList>
    </citation>
    <scope>IDENTIFICATION</scope>
    <source>
        <tissue evidence="2">Leaves</tissue>
    </source>
</reference>
<dbReference type="InterPro" id="IPR012871">
    <property type="entry name" value="DUF1668_ORYSA"/>
</dbReference>
<accession>A0ABM4UVJ3</accession>
<keyword evidence="1" id="KW-1185">Reference proteome</keyword>
<proteinExistence type="predicted"/>